<dbReference type="GO" id="GO:0004045">
    <property type="term" value="F:peptidyl-tRNA hydrolase activity"/>
    <property type="evidence" value="ECO:0007669"/>
    <property type="project" value="UniProtKB-UniRule"/>
</dbReference>
<keyword evidence="4 7" id="KW-0694">RNA-binding</keyword>
<dbReference type="GO" id="GO:0072344">
    <property type="term" value="P:rescue of stalled ribosome"/>
    <property type="evidence" value="ECO:0007669"/>
    <property type="project" value="UniProtKB-UniRule"/>
</dbReference>
<feature type="binding site" evidence="7">
    <location>
        <position position="64"/>
    </location>
    <ligand>
        <name>tRNA</name>
        <dbReference type="ChEBI" id="CHEBI:17843"/>
    </ligand>
</feature>
<keyword evidence="2 7" id="KW-0820">tRNA-binding</keyword>
<dbReference type="HAMAP" id="MF_00083">
    <property type="entry name" value="Pept_tRNA_hydro_bact"/>
    <property type="match status" value="1"/>
</dbReference>
<feature type="binding site" evidence="7">
    <location>
        <position position="112"/>
    </location>
    <ligand>
        <name>tRNA</name>
        <dbReference type="ChEBI" id="CHEBI:17843"/>
    </ligand>
</feature>
<feature type="binding site" evidence="7">
    <location>
        <position position="66"/>
    </location>
    <ligand>
        <name>tRNA</name>
        <dbReference type="ChEBI" id="CHEBI:17843"/>
    </ligand>
</feature>
<dbReference type="SUPFAM" id="SSF53178">
    <property type="entry name" value="Peptidyl-tRNA hydrolase-like"/>
    <property type="match status" value="1"/>
</dbReference>
<evidence type="ECO:0000256" key="6">
    <source>
        <dbReference type="ARBA" id="ARBA00050038"/>
    </source>
</evidence>
<dbReference type="EC" id="3.1.1.29" evidence="1 7"/>
<dbReference type="PANTHER" id="PTHR17224">
    <property type="entry name" value="PEPTIDYL-TRNA HYDROLASE"/>
    <property type="match status" value="1"/>
</dbReference>
<keyword evidence="3 7" id="KW-0378">Hydrolase</keyword>
<dbReference type="InterPro" id="IPR001328">
    <property type="entry name" value="Pept_tRNA_hydro"/>
</dbReference>
<proteinExistence type="inferred from homology"/>
<accession>A0A7C9NAY5</accession>
<dbReference type="AlphaFoldDB" id="A0A7C9NAY5"/>
<evidence type="ECO:0000256" key="2">
    <source>
        <dbReference type="ARBA" id="ARBA00022555"/>
    </source>
</evidence>
<dbReference type="PANTHER" id="PTHR17224:SF1">
    <property type="entry name" value="PEPTIDYL-TRNA HYDROLASE"/>
    <property type="match status" value="1"/>
</dbReference>
<comment type="subunit">
    <text evidence="7">Monomer.</text>
</comment>
<dbReference type="InterPro" id="IPR018171">
    <property type="entry name" value="Pept_tRNA_hydro_CS"/>
</dbReference>
<dbReference type="CDD" id="cd00462">
    <property type="entry name" value="PTH"/>
    <property type="match status" value="1"/>
</dbReference>
<gene>
    <name evidence="7" type="primary">pth</name>
    <name evidence="10" type="ORF">D1639_06495</name>
</gene>
<evidence type="ECO:0000256" key="5">
    <source>
        <dbReference type="ARBA" id="ARBA00038063"/>
    </source>
</evidence>
<evidence type="ECO:0000256" key="3">
    <source>
        <dbReference type="ARBA" id="ARBA00022801"/>
    </source>
</evidence>
<name>A0A7C9NAY5_9BACT</name>
<evidence type="ECO:0000256" key="7">
    <source>
        <dbReference type="HAMAP-Rule" id="MF_00083"/>
    </source>
</evidence>
<dbReference type="EMBL" id="QWKH01000040">
    <property type="protein sequence ID" value="NBI34684.1"/>
    <property type="molecule type" value="Genomic_DNA"/>
</dbReference>
<feature type="site" description="Discriminates between blocked and unblocked aminoacyl-tRNA" evidence="7">
    <location>
        <position position="9"/>
    </location>
</feature>
<dbReference type="InterPro" id="IPR036416">
    <property type="entry name" value="Pept_tRNA_hydro_sf"/>
</dbReference>
<evidence type="ECO:0000256" key="4">
    <source>
        <dbReference type="ARBA" id="ARBA00022884"/>
    </source>
</evidence>
<comment type="caution">
    <text evidence="10">The sequence shown here is derived from an EMBL/GenBank/DDBJ whole genome shotgun (WGS) entry which is preliminary data.</text>
</comment>
<evidence type="ECO:0000313" key="10">
    <source>
        <dbReference type="EMBL" id="NBI34684.1"/>
    </source>
</evidence>
<evidence type="ECO:0000256" key="9">
    <source>
        <dbReference type="RuleBase" id="RU004320"/>
    </source>
</evidence>
<dbReference type="GO" id="GO:0006515">
    <property type="term" value="P:protein quality control for misfolded or incompletely synthesized proteins"/>
    <property type="evidence" value="ECO:0007669"/>
    <property type="project" value="UniProtKB-UniRule"/>
</dbReference>
<dbReference type="NCBIfam" id="TIGR00447">
    <property type="entry name" value="pth"/>
    <property type="match status" value="1"/>
</dbReference>
<feature type="binding site" evidence="7">
    <location>
        <position position="14"/>
    </location>
    <ligand>
        <name>tRNA</name>
        <dbReference type="ChEBI" id="CHEBI:17843"/>
    </ligand>
</feature>
<dbReference type="FunFam" id="3.40.50.1470:FF:000001">
    <property type="entry name" value="Peptidyl-tRNA hydrolase"/>
    <property type="match status" value="1"/>
</dbReference>
<organism evidence="10">
    <name type="scientific">Muribaculaceae bacterium Z82</name>
    <dbReference type="NCBI Taxonomy" id="2304548"/>
    <lineage>
        <taxon>Bacteria</taxon>
        <taxon>Pseudomonadati</taxon>
        <taxon>Bacteroidota</taxon>
        <taxon>Bacteroidia</taxon>
        <taxon>Bacteroidales</taxon>
        <taxon>Muribaculaceae</taxon>
    </lineage>
</organism>
<comment type="similarity">
    <text evidence="5 7 9">Belongs to the PTH family.</text>
</comment>
<evidence type="ECO:0000256" key="1">
    <source>
        <dbReference type="ARBA" id="ARBA00013260"/>
    </source>
</evidence>
<dbReference type="PROSITE" id="PS01196">
    <property type="entry name" value="PEPT_TRNA_HYDROL_2"/>
    <property type="match status" value="1"/>
</dbReference>
<keyword evidence="7" id="KW-0963">Cytoplasm</keyword>
<comment type="catalytic activity">
    <reaction evidence="7 8">
        <text>an N-acyl-L-alpha-aminoacyl-tRNA + H2O = an N-acyl-L-amino acid + a tRNA + H(+)</text>
        <dbReference type="Rhea" id="RHEA:54448"/>
        <dbReference type="Rhea" id="RHEA-COMP:10123"/>
        <dbReference type="Rhea" id="RHEA-COMP:13883"/>
        <dbReference type="ChEBI" id="CHEBI:15377"/>
        <dbReference type="ChEBI" id="CHEBI:15378"/>
        <dbReference type="ChEBI" id="CHEBI:59874"/>
        <dbReference type="ChEBI" id="CHEBI:78442"/>
        <dbReference type="ChEBI" id="CHEBI:138191"/>
        <dbReference type="EC" id="3.1.1.29"/>
    </reaction>
</comment>
<sequence>MYLVVGLGNPGEEYAHTRHNAGFDAVDRLAEEVGARYWKSEGGALTAKGSWRGHDVVLAKPQSYMNTSGGPVKTLLKTYGVQPDHLIVIHDELDIDPGTIRVKFGGGHAGHNGLRSICDKLQTRDWFRIRCGIGRPPGRMPVVDWVLSRPKREAEEDFAQACDQASQAALLLMEHGLEKTQQQFN</sequence>
<protein>
    <recommendedName>
        <fullName evidence="6 7">Peptidyl-tRNA hydrolase</fullName>
        <shortName evidence="7">Pth</shortName>
        <ecNumber evidence="1 7">3.1.1.29</ecNumber>
    </recommendedName>
</protein>
<comment type="function">
    <text evidence="7">Hydrolyzes ribosome-free peptidyl-tRNAs (with 1 or more amino acids incorporated), which drop off the ribosome during protein synthesis, or as a result of ribosome stalling.</text>
</comment>
<evidence type="ECO:0000256" key="8">
    <source>
        <dbReference type="RuleBase" id="RU000673"/>
    </source>
</evidence>
<comment type="subcellular location">
    <subcellularLocation>
        <location evidence="7">Cytoplasm</location>
    </subcellularLocation>
</comment>
<dbReference type="GO" id="GO:0005737">
    <property type="term" value="C:cytoplasm"/>
    <property type="evidence" value="ECO:0007669"/>
    <property type="project" value="UniProtKB-SubCell"/>
</dbReference>
<comment type="function">
    <text evidence="7">Catalyzes the release of premature peptidyl moieties from peptidyl-tRNA molecules trapped in stalled 50S ribosomal subunits, and thus maintains levels of free tRNAs and 50S ribosomes.</text>
</comment>
<dbReference type="Pfam" id="PF01195">
    <property type="entry name" value="Pept_tRNA_hydro"/>
    <property type="match status" value="1"/>
</dbReference>
<reference evidence="10" key="1">
    <citation type="submission" date="2018-08" db="EMBL/GenBank/DDBJ databases">
        <title>Murine metabolic-syndrome-specific gut microbial biobank.</title>
        <authorList>
            <person name="Liu C."/>
        </authorList>
    </citation>
    <scope>NUCLEOTIDE SEQUENCE [LARGE SCALE GENOMIC DNA]</scope>
    <source>
        <strain evidence="10">Z82</strain>
    </source>
</reference>
<feature type="site" description="Stabilizes the basic form of H active site to accept a proton" evidence="7">
    <location>
        <position position="91"/>
    </location>
</feature>
<feature type="active site" description="Proton acceptor" evidence="7">
    <location>
        <position position="19"/>
    </location>
</feature>
<dbReference type="PROSITE" id="PS01195">
    <property type="entry name" value="PEPT_TRNA_HYDROL_1"/>
    <property type="match status" value="1"/>
</dbReference>
<dbReference type="GO" id="GO:0000049">
    <property type="term" value="F:tRNA binding"/>
    <property type="evidence" value="ECO:0007669"/>
    <property type="project" value="UniProtKB-UniRule"/>
</dbReference>
<dbReference type="Gene3D" id="3.40.50.1470">
    <property type="entry name" value="Peptidyl-tRNA hydrolase"/>
    <property type="match status" value="1"/>
</dbReference>